<gene>
    <name evidence="2" type="ORF">M911_14020</name>
</gene>
<protein>
    <submittedName>
        <fullName evidence="2">Uncharacterized protein</fullName>
    </submittedName>
</protein>
<evidence type="ECO:0000313" key="3">
    <source>
        <dbReference type="Proteomes" id="UP000019442"/>
    </source>
</evidence>
<dbReference type="InterPro" id="IPR045615">
    <property type="entry name" value="DUF6447"/>
</dbReference>
<dbReference type="Proteomes" id="UP000019442">
    <property type="component" value="Chromosome"/>
</dbReference>
<dbReference type="OrthoDB" id="5797291at2"/>
<organism evidence="2 3">
    <name type="scientific">Ectothiorhodospira haloalkaliphila</name>
    <dbReference type="NCBI Taxonomy" id="421628"/>
    <lineage>
        <taxon>Bacteria</taxon>
        <taxon>Pseudomonadati</taxon>
        <taxon>Pseudomonadota</taxon>
        <taxon>Gammaproteobacteria</taxon>
        <taxon>Chromatiales</taxon>
        <taxon>Ectothiorhodospiraceae</taxon>
        <taxon>Ectothiorhodospira</taxon>
    </lineage>
</organism>
<dbReference type="EMBL" id="CP007268">
    <property type="protein sequence ID" value="AHK80079.1"/>
    <property type="molecule type" value="Genomic_DNA"/>
</dbReference>
<reference evidence="3" key="2">
    <citation type="submission" date="2014-02" db="EMBL/GenBank/DDBJ databases">
        <title>Draft Genome Sequence of extremely halophilic bacteria Halorhodospira halochloris.</title>
        <authorList>
            <person name="Singh K.S."/>
        </authorList>
    </citation>
    <scope>NUCLEOTIDE SEQUENCE [LARGE SCALE GENOMIC DNA]</scope>
    <source>
        <strain evidence="3">A</strain>
    </source>
</reference>
<proteinExistence type="predicted"/>
<evidence type="ECO:0000313" key="2">
    <source>
        <dbReference type="EMBL" id="AHK80079.1"/>
    </source>
</evidence>
<feature type="coiled-coil region" evidence="1">
    <location>
        <begin position="26"/>
        <end position="60"/>
    </location>
</feature>
<dbReference type="HOGENOM" id="CLU_193779_0_0_6"/>
<keyword evidence="1" id="KW-0175">Coiled coil</keyword>
<name>W8KJW7_9GAMM</name>
<dbReference type="AlphaFoldDB" id="W8KJW7"/>
<reference evidence="2 3" key="1">
    <citation type="journal article" date="2014" name="J Genomics">
        <title>Draft Genome Sequence of the Extremely Halophilic Phototrophic Purple Sulfur Bacterium Halorhodospira halochloris.</title>
        <authorList>
            <person name="Singh K.S."/>
            <person name="Kirksey J."/>
            <person name="Hoff W.D."/>
            <person name="Deole R."/>
        </authorList>
    </citation>
    <scope>NUCLEOTIDE SEQUENCE [LARGE SCALE GENOMIC DNA]</scope>
    <source>
        <strain evidence="2 3">A</strain>
    </source>
</reference>
<keyword evidence="3" id="KW-1185">Reference proteome</keyword>
<accession>W8KJW7</accession>
<dbReference type="RefSeq" id="WP_025282605.1">
    <property type="nucleotide sequence ID" value="NZ_CP007268.1"/>
</dbReference>
<dbReference type="KEGG" id="hhc:M911_14020"/>
<sequence length="70" mass="7639">MAEATPTGNITIDGREYDVSALSENAKSQIANLRVTDQEIQRLKQQLAIAQTARAAYARALEAELPKVPQ</sequence>
<dbReference type="Pfam" id="PF20045">
    <property type="entry name" value="DUF6447"/>
    <property type="match status" value="1"/>
</dbReference>
<dbReference type="PATRIC" id="fig|1354791.3.peg.146"/>
<evidence type="ECO:0000256" key="1">
    <source>
        <dbReference type="SAM" id="Coils"/>
    </source>
</evidence>